<dbReference type="InterPro" id="IPR023346">
    <property type="entry name" value="Lysozyme-like_dom_sf"/>
</dbReference>
<dbReference type="InterPro" id="IPR041219">
    <property type="entry name" value="Phage_lysozyme2"/>
</dbReference>
<dbReference type="Gene3D" id="1.10.530.10">
    <property type="match status" value="1"/>
</dbReference>
<evidence type="ECO:0000313" key="2">
    <source>
        <dbReference type="EMBL" id="MTV31306.1"/>
    </source>
</evidence>
<sequence length="169" mass="18817">MTELFDVLRELAGKGARLLETTMDNKAYQAAAATIIKFWTARGLTFEQACGLLAQADAESSLNTKAVGDHGLAFGLHQWHAERVDAIRNGCGVDLRESPPLDDQLKAAFWELTHTEKRAWTAIRQAKSAYDAGYAACRFWERPGAPGQCAKRGQKAEYWENYFSRHPVA</sequence>
<dbReference type="EMBL" id="WNKS01000007">
    <property type="protein sequence ID" value="MTV31306.1"/>
    <property type="molecule type" value="Genomic_DNA"/>
</dbReference>
<comment type="caution">
    <text evidence="2">The sequence shown here is derived from an EMBL/GenBank/DDBJ whole genome shotgun (WGS) entry which is preliminary data.</text>
</comment>
<dbReference type="Pfam" id="PF18013">
    <property type="entry name" value="Phage_lysozyme2"/>
    <property type="match status" value="1"/>
</dbReference>
<reference evidence="2 3" key="1">
    <citation type="submission" date="2019-11" db="EMBL/GenBank/DDBJ databases">
        <title>Whole-genome sequence of a Rhodoblastus acidophilus DSM 142.</title>
        <authorList>
            <person name="Kyndt J.A."/>
            <person name="Meyer T.E."/>
        </authorList>
    </citation>
    <scope>NUCLEOTIDE SEQUENCE [LARGE SCALE GENOMIC DNA]</scope>
    <source>
        <strain evidence="2 3">DSM 142</strain>
    </source>
</reference>
<name>A0A6N8DN72_RHOAC</name>
<accession>A0A6N8DN72</accession>
<protein>
    <recommendedName>
        <fullName evidence="1">Phage tail lysozyme domain-containing protein</fullName>
    </recommendedName>
</protein>
<feature type="domain" description="Phage tail lysozyme" evidence="1">
    <location>
        <begin position="32"/>
        <end position="163"/>
    </location>
</feature>
<proteinExistence type="predicted"/>
<dbReference type="SUPFAM" id="SSF53955">
    <property type="entry name" value="Lysozyme-like"/>
    <property type="match status" value="1"/>
</dbReference>
<evidence type="ECO:0000313" key="3">
    <source>
        <dbReference type="Proteomes" id="UP000439113"/>
    </source>
</evidence>
<evidence type="ECO:0000259" key="1">
    <source>
        <dbReference type="Pfam" id="PF18013"/>
    </source>
</evidence>
<organism evidence="2 3">
    <name type="scientific">Rhodoblastus acidophilus</name>
    <name type="common">Rhodopseudomonas acidophila</name>
    <dbReference type="NCBI Taxonomy" id="1074"/>
    <lineage>
        <taxon>Bacteria</taxon>
        <taxon>Pseudomonadati</taxon>
        <taxon>Pseudomonadota</taxon>
        <taxon>Alphaproteobacteria</taxon>
        <taxon>Hyphomicrobiales</taxon>
        <taxon>Rhodoblastaceae</taxon>
        <taxon>Rhodoblastus</taxon>
    </lineage>
</organism>
<dbReference type="AlphaFoldDB" id="A0A6N8DN72"/>
<dbReference type="OrthoDB" id="5410551at2"/>
<gene>
    <name evidence="2" type="ORF">GJ654_09905</name>
</gene>
<dbReference type="RefSeq" id="WP_155445996.1">
    <property type="nucleotide sequence ID" value="NZ_JAOQNR010000010.1"/>
</dbReference>
<dbReference type="Proteomes" id="UP000439113">
    <property type="component" value="Unassembled WGS sequence"/>
</dbReference>